<feature type="region of interest" description="Disordered" evidence="1">
    <location>
        <begin position="59"/>
        <end position="95"/>
    </location>
</feature>
<feature type="compositionally biased region" description="Polar residues" evidence="1">
    <location>
        <begin position="66"/>
        <end position="95"/>
    </location>
</feature>
<dbReference type="Proteomes" id="UP000265520">
    <property type="component" value="Unassembled WGS sequence"/>
</dbReference>
<proteinExistence type="predicted"/>
<comment type="caution">
    <text evidence="2">The sequence shown here is derived from an EMBL/GenBank/DDBJ whole genome shotgun (WGS) entry which is preliminary data.</text>
</comment>
<protein>
    <submittedName>
        <fullName evidence="2">Uncharacterized protein</fullName>
    </submittedName>
</protein>
<accession>A0A392SRR3</accession>
<evidence type="ECO:0000313" key="2">
    <source>
        <dbReference type="EMBL" id="MCI51097.1"/>
    </source>
</evidence>
<name>A0A392SRR3_9FABA</name>
<dbReference type="EMBL" id="LXQA010426787">
    <property type="protein sequence ID" value="MCI51097.1"/>
    <property type="molecule type" value="Genomic_DNA"/>
</dbReference>
<evidence type="ECO:0000313" key="3">
    <source>
        <dbReference type="Proteomes" id="UP000265520"/>
    </source>
</evidence>
<evidence type="ECO:0000256" key="1">
    <source>
        <dbReference type="SAM" id="MobiDB-lite"/>
    </source>
</evidence>
<organism evidence="2 3">
    <name type="scientific">Trifolium medium</name>
    <dbReference type="NCBI Taxonomy" id="97028"/>
    <lineage>
        <taxon>Eukaryota</taxon>
        <taxon>Viridiplantae</taxon>
        <taxon>Streptophyta</taxon>
        <taxon>Embryophyta</taxon>
        <taxon>Tracheophyta</taxon>
        <taxon>Spermatophyta</taxon>
        <taxon>Magnoliopsida</taxon>
        <taxon>eudicotyledons</taxon>
        <taxon>Gunneridae</taxon>
        <taxon>Pentapetalae</taxon>
        <taxon>rosids</taxon>
        <taxon>fabids</taxon>
        <taxon>Fabales</taxon>
        <taxon>Fabaceae</taxon>
        <taxon>Papilionoideae</taxon>
        <taxon>50 kb inversion clade</taxon>
        <taxon>NPAAA clade</taxon>
        <taxon>Hologalegina</taxon>
        <taxon>IRL clade</taxon>
        <taxon>Trifolieae</taxon>
        <taxon>Trifolium</taxon>
    </lineage>
</organism>
<dbReference type="AlphaFoldDB" id="A0A392SRR3"/>
<keyword evidence="3" id="KW-1185">Reference proteome</keyword>
<reference evidence="2 3" key="1">
    <citation type="journal article" date="2018" name="Front. Plant Sci.">
        <title>Red Clover (Trifolium pratense) and Zigzag Clover (T. medium) - A Picture of Genomic Similarities and Differences.</title>
        <authorList>
            <person name="Dluhosova J."/>
            <person name="Istvanek J."/>
            <person name="Nedelnik J."/>
            <person name="Repkova J."/>
        </authorList>
    </citation>
    <scope>NUCLEOTIDE SEQUENCE [LARGE SCALE GENOMIC DNA]</scope>
    <source>
        <strain evidence="3">cv. 10/8</strain>
        <tissue evidence="2">Leaf</tissue>
    </source>
</reference>
<sequence>MLFATPDQRTTRSYLLGNHMARVATKEKTTNTESPEDHLACSRTTFPSLFLVSTIYPSAMPRNSDKVGSSSQNRYKSSRTKTQASGAGTTRPTAT</sequence>